<dbReference type="InterPro" id="IPR035940">
    <property type="entry name" value="CAP_sf"/>
</dbReference>
<comment type="caution">
    <text evidence="2">The sequence shown here is derived from an EMBL/GenBank/DDBJ whole genome shotgun (WGS) entry which is preliminary data.</text>
</comment>
<name>A0A8H6YZ05_9AGAR</name>
<gene>
    <name evidence="2" type="ORF">MVEN_00297000</name>
</gene>
<dbReference type="PRINTS" id="PR00837">
    <property type="entry name" value="V5TPXLIKE"/>
</dbReference>
<accession>A0A8H6YZ05</accession>
<dbReference type="AlphaFoldDB" id="A0A8H6YZ05"/>
<sequence length="258" mass="28030">MQMKLARKSSLSHRSEVVPTVYWPRPLLRIALYCGCTTPIMPIRRYLQMRLFQRFAGCSANDEQLLKRHLSATICSVPPRSSMTRFLLSLLSTCYFLSALAVPAQVRAGGNGSGASDADVQAYLNGHNSVRAQHGAVNLVWNNTLAAAAQEWANGCVFEHSQGQLGPYGENLAAGSPVSSFPISAAIQSWADEASQYNPNNPVPSHWTQMVWKATTQLGCAVQTCPDLFSGFPPAAFYVCEYFPAGNVIGAFAQNVQP</sequence>
<dbReference type="EMBL" id="JACAZI010000002">
    <property type="protein sequence ID" value="KAF7369660.1"/>
    <property type="molecule type" value="Genomic_DNA"/>
</dbReference>
<dbReference type="Proteomes" id="UP000620124">
    <property type="component" value="Unassembled WGS sequence"/>
</dbReference>
<keyword evidence="3" id="KW-1185">Reference proteome</keyword>
<evidence type="ECO:0000313" key="2">
    <source>
        <dbReference type="EMBL" id="KAF7369660.1"/>
    </source>
</evidence>
<protein>
    <submittedName>
        <fullName evidence="2">PR-1-like protein</fullName>
    </submittedName>
</protein>
<dbReference type="SMART" id="SM00198">
    <property type="entry name" value="SCP"/>
    <property type="match status" value="1"/>
</dbReference>
<dbReference type="PANTHER" id="PTHR10334">
    <property type="entry name" value="CYSTEINE-RICH SECRETORY PROTEIN-RELATED"/>
    <property type="match status" value="1"/>
</dbReference>
<dbReference type="Pfam" id="PF00188">
    <property type="entry name" value="CAP"/>
    <property type="match status" value="1"/>
</dbReference>
<evidence type="ECO:0000313" key="3">
    <source>
        <dbReference type="Proteomes" id="UP000620124"/>
    </source>
</evidence>
<evidence type="ECO:0000259" key="1">
    <source>
        <dbReference type="SMART" id="SM00198"/>
    </source>
</evidence>
<dbReference type="SUPFAM" id="SSF55797">
    <property type="entry name" value="PR-1-like"/>
    <property type="match status" value="1"/>
</dbReference>
<proteinExistence type="predicted"/>
<organism evidence="2 3">
    <name type="scientific">Mycena venus</name>
    <dbReference type="NCBI Taxonomy" id="2733690"/>
    <lineage>
        <taxon>Eukaryota</taxon>
        <taxon>Fungi</taxon>
        <taxon>Dikarya</taxon>
        <taxon>Basidiomycota</taxon>
        <taxon>Agaricomycotina</taxon>
        <taxon>Agaricomycetes</taxon>
        <taxon>Agaricomycetidae</taxon>
        <taxon>Agaricales</taxon>
        <taxon>Marasmiineae</taxon>
        <taxon>Mycenaceae</taxon>
        <taxon>Mycena</taxon>
    </lineage>
</organism>
<feature type="domain" description="SCP" evidence="1">
    <location>
        <begin position="118"/>
        <end position="250"/>
    </location>
</feature>
<dbReference type="InterPro" id="IPR001283">
    <property type="entry name" value="CRISP-related"/>
</dbReference>
<reference evidence="2" key="1">
    <citation type="submission" date="2020-05" db="EMBL/GenBank/DDBJ databases">
        <title>Mycena genomes resolve the evolution of fungal bioluminescence.</title>
        <authorList>
            <person name="Tsai I.J."/>
        </authorList>
    </citation>
    <scope>NUCLEOTIDE SEQUENCE</scope>
    <source>
        <strain evidence="2">CCC161011</strain>
    </source>
</reference>
<dbReference type="InterPro" id="IPR014044">
    <property type="entry name" value="CAP_dom"/>
</dbReference>
<dbReference type="OrthoDB" id="337038at2759"/>
<dbReference type="Gene3D" id="3.40.33.10">
    <property type="entry name" value="CAP"/>
    <property type="match status" value="1"/>
</dbReference>